<gene>
    <name evidence="1" type="ORF">NIES4072_72940</name>
</gene>
<keyword evidence="2" id="KW-1185">Reference proteome</keyword>
<evidence type="ECO:0000313" key="2">
    <source>
        <dbReference type="Proteomes" id="UP000245124"/>
    </source>
</evidence>
<reference evidence="1 2" key="1">
    <citation type="submission" date="2017-06" db="EMBL/GenBank/DDBJ databases">
        <title>Genome sequencing of cyanobaciteial culture collection at National Institute for Environmental Studies (NIES).</title>
        <authorList>
            <person name="Hirose Y."/>
            <person name="Shimura Y."/>
            <person name="Fujisawa T."/>
            <person name="Nakamura Y."/>
            <person name="Kawachi M."/>
        </authorList>
    </citation>
    <scope>NUCLEOTIDE SEQUENCE [LARGE SCALE GENOMIC DNA]</scope>
    <source>
        <strain evidence="1 2">NIES-4072</strain>
    </source>
</reference>
<proteinExistence type="predicted"/>
<protein>
    <submittedName>
        <fullName evidence="1">Transposase</fullName>
    </submittedName>
</protein>
<dbReference type="AlphaFoldDB" id="A0A2R5FXU8"/>
<dbReference type="EMBL" id="BDUD01000006">
    <property type="protein sequence ID" value="GBG23582.1"/>
    <property type="molecule type" value="Genomic_DNA"/>
</dbReference>
<name>A0A2R5FXU8_NOSCO</name>
<accession>A0A2R5FXU8</accession>
<dbReference type="Proteomes" id="UP000245124">
    <property type="component" value="Unassembled WGS sequence"/>
</dbReference>
<sequence>MNGKYTANAKAPNSPEQNPIEDIWLQAKTWVRRFCALIPTYSHLKWMFEWFIRHTTFDFATLQMYGACSKLK</sequence>
<organism evidence="1 2">
    <name type="scientific">Nostoc commune NIES-4072</name>
    <dbReference type="NCBI Taxonomy" id="2005467"/>
    <lineage>
        <taxon>Bacteria</taxon>
        <taxon>Bacillati</taxon>
        <taxon>Cyanobacteriota</taxon>
        <taxon>Cyanophyceae</taxon>
        <taxon>Nostocales</taxon>
        <taxon>Nostocaceae</taxon>
        <taxon>Nostoc</taxon>
    </lineage>
</organism>
<comment type="caution">
    <text evidence="1">The sequence shown here is derived from an EMBL/GenBank/DDBJ whole genome shotgun (WGS) entry which is preliminary data.</text>
</comment>
<evidence type="ECO:0000313" key="1">
    <source>
        <dbReference type="EMBL" id="GBG23582.1"/>
    </source>
</evidence>